<organism evidence="1">
    <name type="scientific">marine sediment metagenome</name>
    <dbReference type="NCBI Taxonomy" id="412755"/>
    <lineage>
        <taxon>unclassified sequences</taxon>
        <taxon>metagenomes</taxon>
        <taxon>ecological metagenomes</taxon>
    </lineage>
</organism>
<name>A0A0F9L7A5_9ZZZZ</name>
<reference evidence="1" key="1">
    <citation type="journal article" date="2015" name="Nature">
        <title>Complex archaea that bridge the gap between prokaryotes and eukaryotes.</title>
        <authorList>
            <person name="Spang A."/>
            <person name="Saw J.H."/>
            <person name="Jorgensen S.L."/>
            <person name="Zaremba-Niedzwiedzka K."/>
            <person name="Martijn J."/>
            <person name="Lind A.E."/>
            <person name="van Eijk R."/>
            <person name="Schleper C."/>
            <person name="Guy L."/>
            <person name="Ettema T.J."/>
        </authorList>
    </citation>
    <scope>NUCLEOTIDE SEQUENCE</scope>
</reference>
<dbReference type="EMBL" id="LAZR01007744">
    <property type="protein sequence ID" value="KKM83236.1"/>
    <property type="molecule type" value="Genomic_DNA"/>
</dbReference>
<proteinExistence type="predicted"/>
<protein>
    <submittedName>
        <fullName evidence="1">Uncharacterized protein</fullName>
    </submittedName>
</protein>
<dbReference type="AlphaFoldDB" id="A0A0F9L7A5"/>
<gene>
    <name evidence="1" type="ORF">LCGC14_1311430</name>
</gene>
<accession>A0A0F9L7A5</accession>
<comment type="caution">
    <text evidence="1">The sequence shown here is derived from an EMBL/GenBank/DDBJ whole genome shotgun (WGS) entry which is preliminary data.</text>
</comment>
<evidence type="ECO:0000313" key="1">
    <source>
        <dbReference type="EMBL" id="KKM83236.1"/>
    </source>
</evidence>
<sequence>MKNILDLLSALSFKISNIKMGKGQKSVAPTKRISQKTFIKMTQIKMPKNR</sequence>